<evidence type="ECO:0000313" key="1">
    <source>
        <dbReference type="EMBL" id="KAH7980136.1"/>
    </source>
</evidence>
<organism evidence="1 2">
    <name type="scientific">Dermacentor silvarum</name>
    <name type="common">Tick</name>
    <dbReference type="NCBI Taxonomy" id="543639"/>
    <lineage>
        <taxon>Eukaryota</taxon>
        <taxon>Metazoa</taxon>
        <taxon>Ecdysozoa</taxon>
        <taxon>Arthropoda</taxon>
        <taxon>Chelicerata</taxon>
        <taxon>Arachnida</taxon>
        <taxon>Acari</taxon>
        <taxon>Parasitiformes</taxon>
        <taxon>Ixodida</taxon>
        <taxon>Ixodoidea</taxon>
        <taxon>Ixodidae</taxon>
        <taxon>Rhipicephalinae</taxon>
        <taxon>Dermacentor</taxon>
    </lineage>
</organism>
<protein>
    <submittedName>
        <fullName evidence="1">Uncharacterized protein</fullName>
    </submittedName>
</protein>
<dbReference type="Proteomes" id="UP000821865">
    <property type="component" value="Chromosome 1"/>
</dbReference>
<dbReference type="EMBL" id="CM023470">
    <property type="protein sequence ID" value="KAH7980136.1"/>
    <property type="molecule type" value="Genomic_DNA"/>
</dbReference>
<sequence length="547" mass="61843">MERWRGRLRESAAYMVGSYPSECPAVHQLYSNLRCFRSIVGHHRLDLYKSCTASAADGCFHLAQLSLWNNFLWVINIELCQGRLALACLRGRGVTVASHVQRVCSFLQLMGHCCLDCVELCKSRRSQEQFLLRDVLSVSRNVRQTRPCYHLLDYATRHLRDALRSTVTTLGTLEFMSMRFSSVSLSMLGELLDRCDAMSTLVFLENGIDVREAQCQIYVDQLFATVESCYVLTDLVACTEVVEVLVVSRCMLRTWATLRSFAASFVVVASRCATLETFEKYNFKVNALDFADFSIALGESDSGLERVAAFAAQREILLNFSVCKIGPRKGRLPQFGAYVVDSYPSVYPSVTQLFSNLRGMRSILGHRRMDLDKSCTASSVDGCFHLAEQSLGNNFLWVINIEQREGGLALAGLCARVVPLASNMQRRRSFILAYSPLKQYRFTGFGELRESRSRTKQCWNVLSVSCNQRYSRLCYHLLDYPTRDLMNAHLSTVERCAIISSSTLDTLEIVSVRFSSVGVSMLCELLDRCDPMGTLVFRENWIDVHEA</sequence>
<keyword evidence="2" id="KW-1185">Reference proteome</keyword>
<evidence type="ECO:0000313" key="2">
    <source>
        <dbReference type="Proteomes" id="UP000821865"/>
    </source>
</evidence>
<proteinExistence type="predicted"/>
<name>A0ACB8E0J6_DERSI</name>
<reference evidence="1" key="1">
    <citation type="submission" date="2020-05" db="EMBL/GenBank/DDBJ databases">
        <title>Large-scale comparative analyses of tick genomes elucidate their genetic diversity and vector capacities.</title>
        <authorList>
            <person name="Jia N."/>
            <person name="Wang J."/>
            <person name="Shi W."/>
            <person name="Du L."/>
            <person name="Sun Y."/>
            <person name="Zhan W."/>
            <person name="Jiang J."/>
            <person name="Wang Q."/>
            <person name="Zhang B."/>
            <person name="Ji P."/>
            <person name="Sakyi L.B."/>
            <person name="Cui X."/>
            <person name="Yuan T."/>
            <person name="Jiang B."/>
            <person name="Yang W."/>
            <person name="Lam T.T.-Y."/>
            <person name="Chang Q."/>
            <person name="Ding S."/>
            <person name="Wang X."/>
            <person name="Zhu J."/>
            <person name="Ruan X."/>
            <person name="Zhao L."/>
            <person name="Wei J."/>
            <person name="Que T."/>
            <person name="Du C."/>
            <person name="Cheng J."/>
            <person name="Dai P."/>
            <person name="Han X."/>
            <person name="Huang E."/>
            <person name="Gao Y."/>
            <person name="Liu J."/>
            <person name="Shao H."/>
            <person name="Ye R."/>
            <person name="Li L."/>
            <person name="Wei W."/>
            <person name="Wang X."/>
            <person name="Wang C."/>
            <person name="Yang T."/>
            <person name="Huo Q."/>
            <person name="Li W."/>
            <person name="Guo W."/>
            <person name="Chen H."/>
            <person name="Zhou L."/>
            <person name="Ni X."/>
            <person name="Tian J."/>
            <person name="Zhou Y."/>
            <person name="Sheng Y."/>
            <person name="Liu T."/>
            <person name="Pan Y."/>
            <person name="Xia L."/>
            <person name="Li J."/>
            <person name="Zhao F."/>
            <person name="Cao W."/>
        </authorList>
    </citation>
    <scope>NUCLEOTIDE SEQUENCE</scope>
    <source>
        <strain evidence="1">Dsil-2018</strain>
    </source>
</reference>
<accession>A0ACB8E0J6</accession>
<comment type="caution">
    <text evidence="1">The sequence shown here is derived from an EMBL/GenBank/DDBJ whole genome shotgun (WGS) entry which is preliminary data.</text>
</comment>
<gene>
    <name evidence="1" type="ORF">HPB49_013281</name>
</gene>